<gene>
    <name evidence="4" type="ORF">UFOVP1290_89</name>
</gene>
<keyword evidence="2" id="KW-0460">Magnesium</keyword>
<dbReference type="InterPro" id="IPR035901">
    <property type="entry name" value="GIY-YIG_endonuc_sf"/>
</dbReference>
<dbReference type="Gene3D" id="3.40.1440.10">
    <property type="entry name" value="GIY-YIG endonuclease"/>
    <property type="match status" value="1"/>
</dbReference>
<evidence type="ECO:0000256" key="2">
    <source>
        <dbReference type="ARBA" id="ARBA00022842"/>
    </source>
</evidence>
<evidence type="ECO:0000256" key="1">
    <source>
        <dbReference type="ARBA" id="ARBA00001946"/>
    </source>
</evidence>
<keyword evidence="4" id="KW-0378">Hydrolase</keyword>
<dbReference type="InterPro" id="IPR006350">
    <property type="entry name" value="Intron_endoG1"/>
</dbReference>
<dbReference type="NCBIfam" id="TIGR01453">
    <property type="entry name" value="grpIintron_endo"/>
    <property type="match status" value="1"/>
</dbReference>
<dbReference type="PROSITE" id="PS50164">
    <property type="entry name" value="GIY_YIG"/>
    <property type="match status" value="1"/>
</dbReference>
<dbReference type="GO" id="GO:0004519">
    <property type="term" value="F:endonuclease activity"/>
    <property type="evidence" value="ECO:0007669"/>
    <property type="project" value="UniProtKB-KW"/>
</dbReference>
<feature type="domain" description="GIY-YIG" evidence="3">
    <location>
        <begin position="9"/>
        <end position="97"/>
    </location>
</feature>
<evidence type="ECO:0000313" key="4">
    <source>
        <dbReference type="EMBL" id="CAB4196569.1"/>
    </source>
</evidence>
<keyword evidence="4" id="KW-0540">Nuclease</keyword>
<accession>A0A6J5RHT9</accession>
<dbReference type="InterPro" id="IPR000305">
    <property type="entry name" value="GIY-YIG_endonuc"/>
</dbReference>
<proteinExistence type="predicted"/>
<evidence type="ECO:0000259" key="3">
    <source>
        <dbReference type="PROSITE" id="PS50164"/>
    </source>
</evidence>
<protein>
    <submittedName>
        <fullName evidence="4">GrpIintron_endo, group I intron endonuclease</fullName>
    </submittedName>
</protein>
<dbReference type="SUPFAM" id="SSF82771">
    <property type="entry name" value="GIY-YIG endonuclease"/>
    <property type="match status" value="1"/>
</dbReference>
<name>A0A6J5RHT9_9CAUD</name>
<dbReference type="SMART" id="SM00465">
    <property type="entry name" value="GIYc"/>
    <property type="match status" value="1"/>
</dbReference>
<reference evidence="4" key="1">
    <citation type="submission" date="2020-05" db="EMBL/GenBank/DDBJ databases">
        <authorList>
            <person name="Chiriac C."/>
            <person name="Salcher M."/>
            <person name="Ghai R."/>
            <person name="Kavagutti S V."/>
        </authorList>
    </citation>
    <scope>NUCLEOTIDE SEQUENCE</scope>
</reference>
<keyword evidence="4" id="KW-0255">Endonuclease</keyword>
<organism evidence="4">
    <name type="scientific">uncultured Caudovirales phage</name>
    <dbReference type="NCBI Taxonomy" id="2100421"/>
    <lineage>
        <taxon>Viruses</taxon>
        <taxon>Duplodnaviria</taxon>
        <taxon>Heunggongvirae</taxon>
        <taxon>Uroviricota</taxon>
        <taxon>Caudoviricetes</taxon>
        <taxon>Peduoviridae</taxon>
        <taxon>Maltschvirus</taxon>
        <taxon>Maltschvirus maltsch</taxon>
    </lineage>
</organism>
<sequence length="252" mass="29739">MMQGKYMCKMFYTYKITNKINNKIYIGKSNTNKNRWKDHLRTALNKYKSSYSYLHKSINKYGKENFIFEILEYFDTEAAAYDKENELIIKYNSNQNKFGMNLNDGGKRAFTQNKIVCDKISKAKMGFKFSEESKIKMSKSHIGQSPVNKKFSDEEIINIFTDRFNMKKNKDKNIYLKLSEKYNTSIHVISSILSRGNYSNVELPNLQLDDLVKTCSKCKIEKDKSEFYFSKRLKDGLQERCKSCDKIIRNKK</sequence>
<dbReference type="EMBL" id="LR797252">
    <property type="protein sequence ID" value="CAB4196569.1"/>
    <property type="molecule type" value="Genomic_DNA"/>
</dbReference>
<dbReference type="Pfam" id="PF01541">
    <property type="entry name" value="GIY-YIG"/>
    <property type="match status" value="1"/>
</dbReference>
<comment type="cofactor">
    <cofactor evidence="1">
        <name>Mg(2+)</name>
        <dbReference type="ChEBI" id="CHEBI:18420"/>
    </cofactor>
</comment>